<gene>
    <name evidence="1" type="ORF">Ga0061068_101241</name>
</gene>
<dbReference type="RefSeq" id="WP_055422614.1">
    <property type="nucleotide sequence ID" value="NZ_CYHH01000001.1"/>
</dbReference>
<evidence type="ECO:0008006" key="3">
    <source>
        <dbReference type="Google" id="ProtNLM"/>
    </source>
</evidence>
<dbReference type="AlphaFoldDB" id="A0A0K6IPX4"/>
<protein>
    <recommendedName>
        <fullName evidence="3">Nucleotidyltransferase domain</fullName>
    </recommendedName>
</protein>
<reference evidence="2" key="1">
    <citation type="submission" date="2015-08" db="EMBL/GenBank/DDBJ databases">
        <authorList>
            <person name="Babu N.S."/>
            <person name="Beckwith C.J."/>
            <person name="Beseler K.G."/>
            <person name="Brison A."/>
            <person name="Carone J.V."/>
            <person name="Caskin T.P."/>
            <person name="Diamond M."/>
            <person name="Durham M.E."/>
            <person name="Foxe J.M."/>
            <person name="Go M."/>
            <person name="Henderson B.A."/>
            <person name="Jones I.B."/>
            <person name="McGettigan J.A."/>
            <person name="Micheletti S.J."/>
            <person name="Nasrallah M.E."/>
            <person name="Ortiz D."/>
            <person name="Piller C.R."/>
            <person name="Privatt S.R."/>
            <person name="Schneider S.L."/>
            <person name="Sharp S."/>
            <person name="Smith T.C."/>
            <person name="Stanton J.D."/>
            <person name="Ullery H.E."/>
            <person name="Wilson R.J."/>
            <person name="Serrano M.G."/>
            <person name="Buck G."/>
            <person name="Lee V."/>
            <person name="Wang Y."/>
            <person name="Carvalho R."/>
            <person name="Voegtly L."/>
            <person name="Shi R."/>
            <person name="Duckworth R."/>
            <person name="Johnson A."/>
            <person name="Loviza R."/>
            <person name="Walstead R."/>
            <person name="Shah Z."/>
            <person name="Kiflezghi M."/>
            <person name="Wade K."/>
            <person name="Ball S.L."/>
            <person name="Bradley K.W."/>
            <person name="Asai D.J."/>
            <person name="Bowman C.A."/>
            <person name="Russell D.A."/>
            <person name="Pope W.H."/>
            <person name="Jacobs-Sera D."/>
            <person name="Hendrix R.W."/>
            <person name="Hatfull G.F."/>
        </authorList>
    </citation>
    <scope>NUCLEOTIDE SEQUENCE [LARGE SCALE GENOMIC DNA]</scope>
    <source>
        <strain evidence="2">JCM 19170</strain>
    </source>
</reference>
<dbReference type="EMBL" id="CYHH01000001">
    <property type="protein sequence ID" value="CUB05170.1"/>
    <property type="molecule type" value="Genomic_DNA"/>
</dbReference>
<evidence type="ECO:0000313" key="2">
    <source>
        <dbReference type="Proteomes" id="UP000182108"/>
    </source>
</evidence>
<name>A0A0K6IPX4_9PROT</name>
<organism evidence="1 2">
    <name type="scientific">Tepidiphilus thermophilus</name>
    <dbReference type="NCBI Taxonomy" id="876478"/>
    <lineage>
        <taxon>Bacteria</taxon>
        <taxon>Pseudomonadati</taxon>
        <taxon>Pseudomonadota</taxon>
        <taxon>Hydrogenophilia</taxon>
        <taxon>Hydrogenophilales</taxon>
        <taxon>Hydrogenophilaceae</taxon>
        <taxon>Tepidiphilus</taxon>
    </lineage>
</organism>
<dbReference type="OrthoDB" id="9157371at2"/>
<sequence>MPSSRTFESLDAREEIAELAARLIYDEGIRDYALAKRKAVKQLGLSPRTMLPTNEAIEEALARRAAEYQDEDDAERLGRMRRAAAEVMRWLEPWSTYLVGHVLEGTAGPLSVVDIDLYAESAKEVEIFLLNHPWLRFDVHTPRAGGAKEPETVFEFDWHGVPVSLRIWPLSSERNLKRSEHRARLPAVLALLEPPASLSPAEPAR</sequence>
<evidence type="ECO:0000313" key="1">
    <source>
        <dbReference type="EMBL" id="CUB05170.1"/>
    </source>
</evidence>
<proteinExistence type="predicted"/>
<keyword evidence="2" id="KW-1185">Reference proteome</keyword>
<accession>A0A0K6IPX4</accession>
<dbReference type="Proteomes" id="UP000182108">
    <property type="component" value="Unassembled WGS sequence"/>
</dbReference>